<dbReference type="EMBL" id="RBZU01000020">
    <property type="protein sequence ID" value="RKP44461.1"/>
    <property type="molecule type" value="Genomic_DNA"/>
</dbReference>
<dbReference type="SUPFAM" id="SSF51905">
    <property type="entry name" value="FAD/NAD(P)-binding domain"/>
    <property type="match status" value="1"/>
</dbReference>
<comment type="cofactor">
    <cofactor evidence="1">
        <name>FAD</name>
        <dbReference type="ChEBI" id="CHEBI:57692"/>
    </cofactor>
</comment>
<gene>
    <name evidence="5" type="ORF">D7S86_27720</name>
</gene>
<dbReference type="PANTHER" id="PTHR43004">
    <property type="entry name" value="TRK SYSTEM POTASSIUM UPTAKE PROTEIN"/>
    <property type="match status" value="1"/>
</dbReference>
<dbReference type="RefSeq" id="WP_121091358.1">
    <property type="nucleotide sequence ID" value="NZ_RBZU01000020.1"/>
</dbReference>
<proteinExistence type="predicted"/>
<evidence type="ECO:0000256" key="2">
    <source>
        <dbReference type="ARBA" id="ARBA00022630"/>
    </source>
</evidence>
<evidence type="ECO:0000313" key="6">
    <source>
        <dbReference type="Proteomes" id="UP000270342"/>
    </source>
</evidence>
<evidence type="ECO:0000256" key="1">
    <source>
        <dbReference type="ARBA" id="ARBA00001974"/>
    </source>
</evidence>
<dbReference type="PANTHER" id="PTHR43004:SF19">
    <property type="entry name" value="BINDING MONOOXYGENASE, PUTATIVE (JCVI)-RELATED"/>
    <property type="match status" value="1"/>
</dbReference>
<dbReference type="Proteomes" id="UP000270342">
    <property type="component" value="Unassembled WGS sequence"/>
</dbReference>
<dbReference type="Pfam" id="PF21274">
    <property type="entry name" value="Rng_hyd_C"/>
    <property type="match status" value="1"/>
</dbReference>
<dbReference type="Gene3D" id="3.40.30.120">
    <property type="match status" value="1"/>
</dbReference>
<dbReference type="GO" id="GO:0071949">
    <property type="term" value="F:FAD binding"/>
    <property type="evidence" value="ECO:0007669"/>
    <property type="project" value="InterPro"/>
</dbReference>
<dbReference type="Gene3D" id="3.30.9.10">
    <property type="entry name" value="D-Amino Acid Oxidase, subunit A, domain 2"/>
    <property type="match status" value="1"/>
</dbReference>
<comment type="caution">
    <text evidence="5">The sequence shown here is derived from an EMBL/GenBank/DDBJ whole genome shotgun (WGS) entry which is preliminary data.</text>
</comment>
<protein>
    <submittedName>
        <fullName evidence="5">FAD-dependent oxidoreductase</fullName>
    </submittedName>
</protein>
<dbReference type="AlphaFoldDB" id="A0A494X485"/>
<keyword evidence="3" id="KW-0274">FAD</keyword>
<dbReference type="InterPro" id="IPR050641">
    <property type="entry name" value="RIFMO-like"/>
</dbReference>
<sequence>MNDDRSAASDGWDVVVIGGGPVGLAATIELARRGIRTLLVERNDRVGHAPRAKTCNVRTCEHLRRWGIVERLRARAPFGIDYPSNIVFATRLAGHPLARFENAFFCRPGAHPLYAEHAQWIPQYKLEETLLDHAREWPSATLRFKTNVTGLEQDGDGVTLSLATPEGAQTVRSRYVIAADGAGSATRKQLGIPMIGDGALSKHRTLIFRAPELAERHAHGPAVAYWIVNRDAPSVLGPMDEGGRWYFGFTPHPGLEDAVEALRLATGLDIDPEVLSIDDWTAFRLVAERYREGRVFLAGDACHLHPPFGGYGMNLGVGDAVDIGWKLAAVLQGWAGDALLDSYGIERRPVHLRTIDEAVINHNRSSGSLVTAELEDDGPAGDAARAAAKTRILDEKIREFDTLGVVLDYRYDDSPVIVHDGTDAPPHHYRDYVPSARPGHRAPHRWLDGASTARGAALYDRFGDGFTLLATRGGDAPTAAWRERARALGIPLDVLVIDDPALHALYGARYALIRPDQHVAWRGDTVPDDVDRVLATVTGHAVQAARREHVVSTE</sequence>
<name>A0A494X485_9BURK</name>
<evidence type="ECO:0000256" key="3">
    <source>
        <dbReference type="ARBA" id="ARBA00022827"/>
    </source>
</evidence>
<accession>A0A494X485</accession>
<dbReference type="InterPro" id="IPR036188">
    <property type="entry name" value="FAD/NAD-bd_sf"/>
</dbReference>
<dbReference type="OrthoDB" id="3443359at2"/>
<evidence type="ECO:0000313" key="5">
    <source>
        <dbReference type="EMBL" id="RKP44461.1"/>
    </source>
</evidence>
<reference evidence="5 6" key="1">
    <citation type="submission" date="2018-10" db="EMBL/GenBank/DDBJ databases">
        <title>Robbsia sp. DHC34, isolated from soil.</title>
        <authorList>
            <person name="Gao Z.-H."/>
            <person name="Qiu L.-H."/>
        </authorList>
    </citation>
    <scope>NUCLEOTIDE SEQUENCE [LARGE SCALE GENOMIC DNA]</scope>
    <source>
        <strain evidence="5 6">DHC34</strain>
    </source>
</reference>
<organism evidence="5 6">
    <name type="scientific">Pararobbsia silviterrae</name>
    <dbReference type="NCBI Taxonomy" id="1792498"/>
    <lineage>
        <taxon>Bacteria</taxon>
        <taxon>Pseudomonadati</taxon>
        <taxon>Pseudomonadota</taxon>
        <taxon>Betaproteobacteria</taxon>
        <taxon>Burkholderiales</taxon>
        <taxon>Burkholderiaceae</taxon>
        <taxon>Pararobbsia</taxon>
    </lineage>
</organism>
<dbReference type="Gene3D" id="3.50.50.60">
    <property type="entry name" value="FAD/NAD(P)-binding domain"/>
    <property type="match status" value="1"/>
</dbReference>
<dbReference type="NCBIfam" id="NF004780">
    <property type="entry name" value="PRK06126.1"/>
    <property type="match status" value="1"/>
</dbReference>
<dbReference type="InterPro" id="IPR002938">
    <property type="entry name" value="FAD-bd"/>
</dbReference>
<dbReference type="Pfam" id="PF01494">
    <property type="entry name" value="FAD_binding_3"/>
    <property type="match status" value="1"/>
</dbReference>
<keyword evidence="2" id="KW-0285">Flavoprotein</keyword>
<dbReference type="PRINTS" id="PR00420">
    <property type="entry name" value="RNGMNOXGNASE"/>
</dbReference>
<dbReference type="GO" id="GO:0016709">
    <property type="term" value="F:oxidoreductase activity, acting on paired donors, with incorporation or reduction of molecular oxygen, NAD(P)H as one donor, and incorporation of one atom of oxygen"/>
    <property type="evidence" value="ECO:0007669"/>
    <property type="project" value="UniProtKB-ARBA"/>
</dbReference>
<keyword evidence="6" id="KW-1185">Reference proteome</keyword>
<feature type="domain" description="FAD-binding" evidence="4">
    <location>
        <begin position="13"/>
        <end position="357"/>
    </location>
</feature>
<evidence type="ECO:0000259" key="4">
    <source>
        <dbReference type="Pfam" id="PF01494"/>
    </source>
</evidence>